<dbReference type="EMBL" id="BK015841">
    <property type="protein sequence ID" value="DAE27602.1"/>
    <property type="molecule type" value="Genomic_DNA"/>
</dbReference>
<reference evidence="2" key="1">
    <citation type="journal article" date="2021" name="Proc. Natl. Acad. Sci. U.S.A.">
        <title>A Catalog of Tens of Thousands of Viruses from Human Metagenomes Reveals Hidden Associations with Chronic Diseases.</title>
        <authorList>
            <person name="Tisza M.J."/>
            <person name="Buck C.B."/>
        </authorList>
    </citation>
    <scope>NUCLEOTIDE SEQUENCE</scope>
    <source>
        <strain evidence="2">Cti5L29</strain>
    </source>
</reference>
<name>A0A8S5R8X4_9VIRU</name>
<evidence type="ECO:0000313" key="2">
    <source>
        <dbReference type="EMBL" id="DAE27602.1"/>
    </source>
</evidence>
<sequence>MQRKIQIGGKQYTLTANRSIIKTLYKIAPDMLKITTGGKKDSETETRASVDLMANLDILFYDMIRIVHKDITKEKSDEILDKFENEYEDVQSALMNLAMSVFTTGDQKKKKIIWEE</sequence>
<feature type="coiled-coil region" evidence="1">
    <location>
        <begin position="73"/>
        <end position="100"/>
    </location>
</feature>
<organism evidence="2">
    <name type="scientific">virus sp. cti5L29</name>
    <dbReference type="NCBI Taxonomy" id="2826813"/>
    <lineage>
        <taxon>Viruses</taxon>
    </lineage>
</organism>
<evidence type="ECO:0000256" key="1">
    <source>
        <dbReference type="SAM" id="Coils"/>
    </source>
</evidence>
<proteinExistence type="predicted"/>
<protein>
    <submittedName>
        <fullName evidence="2">Tail assembly chaperone protein</fullName>
    </submittedName>
</protein>
<accession>A0A8S5R8X4</accession>
<keyword evidence="1" id="KW-0175">Coiled coil</keyword>